<sequence length="174" mass="19878">MDTVEQGEKENMTEPKAEDTAKPGDDELALARKQAEEYKTLAMYLKADLENYKKRAAREREEFARSANESLIMDLLDVYENLERALITARNSDDSMAKGLEMIYSSMKAALEKHGLKPIKTVGEKFDPYLHEAVMQAVDNDHEEDTILEEIQRGYTLNMKVIRCAKVKVSKRGE</sequence>
<evidence type="ECO:0000256" key="10">
    <source>
        <dbReference type="SAM" id="MobiDB-lite"/>
    </source>
</evidence>
<dbReference type="CDD" id="cd00446">
    <property type="entry name" value="GrpE"/>
    <property type="match status" value="1"/>
</dbReference>
<dbReference type="GeneID" id="11971282"/>
<dbReference type="EMBL" id="CP003243">
    <property type="protein sequence ID" value="AFC99911.1"/>
    <property type="molecule type" value="Genomic_DNA"/>
</dbReference>
<comment type="subunit">
    <text evidence="3 7">Homodimer.</text>
</comment>
<dbReference type="Gene3D" id="3.90.20.20">
    <property type="match status" value="1"/>
</dbReference>
<dbReference type="STRING" id="1041930.Mtc_1155"/>
<dbReference type="PRINTS" id="PR00773">
    <property type="entry name" value="GRPEPROTEIN"/>
</dbReference>
<dbReference type="Gene3D" id="2.30.22.10">
    <property type="entry name" value="Head domain of nucleotide exchange factor GrpE"/>
    <property type="match status" value="1"/>
</dbReference>
<dbReference type="PANTHER" id="PTHR21237:SF23">
    <property type="entry name" value="GRPE PROTEIN HOMOLOG, MITOCHONDRIAL"/>
    <property type="match status" value="1"/>
</dbReference>
<evidence type="ECO:0000256" key="6">
    <source>
        <dbReference type="ARBA" id="ARBA00023186"/>
    </source>
</evidence>
<dbReference type="GO" id="GO:0051087">
    <property type="term" value="F:protein-folding chaperone binding"/>
    <property type="evidence" value="ECO:0007669"/>
    <property type="project" value="InterPro"/>
</dbReference>
<dbReference type="GO" id="GO:0000774">
    <property type="term" value="F:adenyl-nucleotide exchange factor activity"/>
    <property type="evidence" value="ECO:0007669"/>
    <property type="project" value="InterPro"/>
</dbReference>
<dbReference type="InterPro" id="IPR009012">
    <property type="entry name" value="GrpE_head"/>
</dbReference>
<dbReference type="FunFam" id="2.30.22.10:FF:000001">
    <property type="entry name" value="Protein GrpE"/>
    <property type="match status" value="1"/>
</dbReference>
<keyword evidence="6 7" id="KW-0143">Chaperone</keyword>
<keyword evidence="5 7" id="KW-0346">Stress response</keyword>
<comment type="function">
    <text evidence="7">Participates actively in the response to hyperosmotic and heat shock by preventing the aggregation of stress-denatured proteins, in association with DnaK and GrpE. It is the nucleotide exchange factor for DnaK and may function as a thermosensor. Unfolded proteins bind initially to DnaJ; upon interaction with the DnaJ-bound protein, DnaK hydrolyzes its bound ATP, resulting in the formation of a stable complex. GrpE releases ADP from DnaK; ATP binding to DnaK triggers the release of the substrate protein, thus completing the reaction cycle. Several rounds of ATP-dependent interactions between DnaJ, DnaK and GrpE are required for fully efficient folding.</text>
</comment>
<evidence type="ECO:0000256" key="8">
    <source>
        <dbReference type="RuleBase" id="RU004478"/>
    </source>
</evidence>
<keyword evidence="4 7" id="KW-0963">Cytoplasm</keyword>
<feature type="coiled-coil region" evidence="9">
    <location>
        <begin position="35"/>
        <end position="69"/>
    </location>
</feature>
<feature type="region of interest" description="Disordered" evidence="10">
    <location>
        <begin position="1"/>
        <end position="28"/>
    </location>
</feature>
<dbReference type="KEGG" id="mez:Mtc_1155"/>
<dbReference type="InterPro" id="IPR013805">
    <property type="entry name" value="GrpE_CC"/>
</dbReference>
<dbReference type="GO" id="GO:0006457">
    <property type="term" value="P:protein folding"/>
    <property type="evidence" value="ECO:0007669"/>
    <property type="project" value="InterPro"/>
</dbReference>
<dbReference type="RefSeq" id="WP_014405749.1">
    <property type="nucleotide sequence ID" value="NC_017034.1"/>
</dbReference>
<reference evidence="11 12" key="1">
    <citation type="journal article" date="2012" name="J. Bacteriol.">
        <title>Complete genome sequence of a thermophilic methanogen, Methanocella conradii HZ254, isolated from Chinese rice field soil.</title>
        <authorList>
            <person name="Lu Z."/>
            <person name="Lu Y."/>
        </authorList>
    </citation>
    <scope>NUCLEOTIDE SEQUENCE [LARGE SCALE GENOMIC DNA]</scope>
    <source>
        <strain evidence="12">DSM 24694 / JCM 17849 / CGMCC 1.5162 / HZ254</strain>
    </source>
</reference>
<dbReference type="GO" id="GO:0005737">
    <property type="term" value="C:cytoplasm"/>
    <property type="evidence" value="ECO:0007669"/>
    <property type="project" value="UniProtKB-SubCell"/>
</dbReference>
<dbReference type="PANTHER" id="PTHR21237">
    <property type="entry name" value="GRPE PROTEIN"/>
    <property type="match status" value="1"/>
</dbReference>
<dbReference type="Proteomes" id="UP000005233">
    <property type="component" value="Chromosome"/>
</dbReference>
<dbReference type="eggNOG" id="arCOG04772">
    <property type="taxonomic scope" value="Archaea"/>
</dbReference>
<comment type="similarity">
    <text evidence="2 7 8">Belongs to the GrpE family.</text>
</comment>
<evidence type="ECO:0000256" key="9">
    <source>
        <dbReference type="SAM" id="Coils"/>
    </source>
</evidence>
<organism evidence="11 12">
    <name type="scientific">Methanocella conradii (strain DSM 24694 / JCM 17849 / CGMCC 1.5162 / HZ254)</name>
    <dbReference type="NCBI Taxonomy" id="1041930"/>
    <lineage>
        <taxon>Archaea</taxon>
        <taxon>Methanobacteriati</taxon>
        <taxon>Methanobacteriota</taxon>
        <taxon>Stenosarchaea group</taxon>
        <taxon>Methanomicrobia</taxon>
        <taxon>Methanocellales</taxon>
        <taxon>Methanocellaceae</taxon>
        <taxon>Methanocella</taxon>
    </lineage>
</organism>
<comment type="subcellular location">
    <subcellularLocation>
        <location evidence="1 7">Cytoplasm</location>
    </subcellularLocation>
</comment>
<dbReference type="HOGENOM" id="CLU_057217_5_2_2"/>
<dbReference type="SUPFAM" id="SSF58014">
    <property type="entry name" value="Coiled-coil domain of nucleotide exchange factor GrpE"/>
    <property type="match status" value="1"/>
</dbReference>
<accession>H8I7S6</accession>
<evidence type="ECO:0000256" key="5">
    <source>
        <dbReference type="ARBA" id="ARBA00023016"/>
    </source>
</evidence>
<dbReference type="NCBIfam" id="NF010738">
    <property type="entry name" value="PRK14140.1"/>
    <property type="match status" value="1"/>
</dbReference>
<dbReference type="SUPFAM" id="SSF51064">
    <property type="entry name" value="Head domain of nucleotide exchange factor GrpE"/>
    <property type="match status" value="1"/>
</dbReference>
<evidence type="ECO:0000256" key="7">
    <source>
        <dbReference type="HAMAP-Rule" id="MF_01151"/>
    </source>
</evidence>
<dbReference type="Pfam" id="PF01025">
    <property type="entry name" value="GrpE"/>
    <property type="match status" value="1"/>
</dbReference>
<dbReference type="GO" id="GO:0042803">
    <property type="term" value="F:protein homodimerization activity"/>
    <property type="evidence" value="ECO:0007669"/>
    <property type="project" value="InterPro"/>
</dbReference>
<dbReference type="InterPro" id="IPR000740">
    <property type="entry name" value="GrpE"/>
</dbReference>
<dbReference type="OrthoDB" id="372230at2157"/>
<keyword evidence="12" id="KW-1185">Reference proteome</keyword>
<name>H8I7S6_METCZ</name>
<evidence type="ECO:0000313" key="11">
    <source>
        <dbReference type="EMBL" id="AFC99911.1"/>
    </source>
</evidence>
<evidence type="ECO:0000256" key="2">
    <source>
        <dbReference type="ARBA" id="ARBA00009054"/>
    </source>
</evidence>
<evidence type="ECO:0000256" key="3">
    <source>
        <dbReference type="ARBA" id="ARBA00011738"/>
    </source>
</evidence>
<dbReference type="HAMAP" id="MF_01151">
    <property type="entry name" value="GrpE"/>
    <property type="match status" value="1"/>
</dbReference>
<dbReference type="GO" id="GO:0051082">
    <property type="term" value="F:unfolded protein binding"/>
    <property type="evidence" value="ECO:0007669"/>
    <property type="project" value="TreeGrafter"/>
</dbReference>
<proteinExistence type="inferred from homology"/>
<gene>
    <name evidence="7 11" type="primary">grpE</name>
    <name evidence="11" type="ordered locus">Mtc_1155</name>
</gene>
<evidence type="ECO:0000256" key="1">
    <source>
        <dbReference type="ARBA" id="ARBA00004496"/>
    </source>
</evidence>
<evidence type="ECO:0000313" key="12">
    <source>
        <dbReference type="Proteomes" id="UP000005233"/>
    </source>
</evidence>
<protein>
    <recommendedName>
        <fullName evidence="7">Protein GrpE</fullName>
    </recommendedName>
    <alternativeName>
        <fullName evidence="7">HSP-70 cofactor</fullName>
    </alternativeName>
</protein>
<keyword evidence="9" id="KW-0175">Coiled coil</keyword>
<dbReference type="AlphaFoldDB" id="H8I7S6"/>
<evidence type="ECO:0000256" key="4">
    <source>
        <dbReference type="ARBA" id="ARBA00022490"/>
    </source>
</evidence>